<organism evidence="1 2">
    <name type="scientific">Phakopsora pachyrhizi</name>
    <name type="common">Asian soybean rust disease fungus</name>
    <dbReference type="NCBI Taxonomy" id="170000"/>
    <lineage>
        <taxon>Eukaryota</taxon>
        <taxon>Fungi</taxon>
        <taxon>Dikarya</taxon>
        <taxon>Basidiomycota</taxon>
        <taxon>Pucciniomycotina</taxon>
        <taxon>Pucciniomycetes</taxon>
        <taxon>Pucciniales</taxon>
        <taxon>Phakopsoraceae</taxon>
        <taxon>Phakopsora</taxon>
    </lineage>
</organism>
<comment type="caution">
    <text evidence="1">The sequence shown here is derived from an EMBL/GenBank/DDBJ whole genome shotgun (WGS) entry which is preliminary data.</text>
</comment>
<dbReference type="AlphaFoldDB" id="A0AAV0BA78"/>
<evidence type="ECO:0000313" key="1">
    <source>
        <dbReference type="EMBL" id="CAH7684057.1"/>
    </source>
</evidence>
<protein>
    <submittedName>
        <fullName evidence="1">Uncharacterized protein</fullName>
    </submittedName>
</protein>
<gene>
    <name evidence="1" type="ORF">PPACK8108_LOCUS18004</name>
</gene>
<reference evidence="1" key="1">
    <citation type="submission" date="2022-06" db="EMBL/GenBank/DDBJ databases">
        <authorList>
            <consortium name="SYNGENTA / RWTH Aachen University"/>
        </authorList>
    </citation>
    <scope>NUCLEOTIDE SEQUENCE</scope>
</reference>
<keyword evidence="2" id="KW-1185">Reference proteome</keyword>
<dbReference type="Proteomes" id="UP001153365">
    <property type="component" value="Unassembled WGS sequence"/>
</dbReference>
<name>A0AAV0BA78_PHAPC</name>
<proteinExistence type="predicted"/>
<dbReference type="EMBL" id="CALTRL010005141">
    <property type="protein sequence ID" value="CAH7684057.1"/>
    <property type="molecule type" value="Genomic_DNA"/>
</dbReference>
<sequence>MNIKAPGITLGPKEADNVIKSGRREELTLREVENDCDGIRCVWDNSRQPKNIKPTSLGYRADGAISEENIPRILSTAFVERSASQVTGLAVIRSNAGPSDGSLNRALRYFVVDMVEAPSKFRRECYETVKIQREVTLDQSAIKGRSGSIEAVNESTDNITDIEGNLNLSEICELANEVVVTAINGAGKVFALPMRGMDVADGGRKWDWNSTVNAPNGYISFLELMEGMGQRYITCCAAAEDRARLCEFFDGLLKPGGQE</sequence>
<accession>A0AAV0BA78</accession>
<evidence type="ECO:0000313" key="2">
    <source>
        <dbReference type="Proteomes" id="UP001153365"/>
    </source>
</evidence>